<evidence type="ECO:0000313" key="2">
    <source>
        <dbReference type="EMBL" id="TDU80962.1"/>
    </source>
</evidence>
<accession>A0A4R7SP28</accession>
<organism evidence="2 3">
    <name type="scientific">Prosthecobacter fusiformis</name>
    <dbReference type="NCBI Taxonomy" id="48464"/>
    <lineage>
        <taxon>Bacteria</taxon>
        <taxon>Pseudomonadati</taxon>
        <taxon>Verrucomicrobiota</taxon>
        <taxon>Verrucomicrobiia</taxon>
        <taxon>Verrucomicrobiales</taxon>
        <taxon>Verrucomicrobiaceae</taxon>
        <taxon>Prosthecobacter</taxon>
    </lineage>
</organism>
<protein>
    <submittedName>
        <fullName evidence="2">Dihydrodipicolinate synthase/N-acetylneuraminate lyase</fullName>
    </submittedName>
</protein>
<reference evidence="2 3" key="1">
    <citation type="submission" date="2019-03" db="EMBL/GenBank/DDBJ databases">
        <title>Genomic Encyclopedia of Archaeal and Bacterial Type Strains, Phase II (KMG-II): from individual species to whole genera.</title>
        <authorList>
            <person name="Goeker M."/>
        </authorList>
    </citation>
    <scope>NUCLEOTIDE SEQUENCE [LARGE SCALE GENOMIC DNA]</scope>
    <source>
        <strain evidence="2 3">ATCC 25309</strain>
    </source>
</reference>
<dbReference type="EMBL" id="SOCA01000001">
    <property type="protein sequence ID" value="TDU80962.1"/>
    <property type="molecule type" value="Genomic_DNA"/>
</dbReference>
<comment type="caution">
    <text evidence="2">The sequence shown here is derived from an EMBL/GenBank/DDBJ whole genome shotgun (WGS) entry which is preliminary data.</text>
</comment>
<dbReference type="Pfam" id="PF00701">
    <property type="entry name" value="DHDPS"/>
    <property type="match status" value="1"/>
</dbReference>
<dbReference type="GO" id="GO:0008840">
    <property type="term" value="F:4-hydroxy-tetrahydrodipicolinate synthase activity"/>
    <property type="evidence" value="ECO:0007669"/>
    <property type="project" value="TreeGrafter"/>
</dbReference>
<dbReference type="Proteomes" id="UP000295662">
    <property type="component" value="Unassembled WGS sequence"/>
</dbReference>
<dbReference type="InterPro" id="IPR002220">
    <property type="entry name" value="DapA-like"/>
</dbReference>
<proteinExistence type="predicted"/>
<sequence>MANSNFRHLLHQGLAIPAHPLALNASRQLDERRQRALTRYYLASGVGGLAVGVHTTQFSIRDPAIGLFKPVLTLAAEEMARSTHPLVRIAGICGQTAQAVNEASLLNELGYHAGLLSLAALRDASEDSLISHCQAVAEVIPVIGFYLQPSVGGRVLPYSFWRRFADIENVVAIKMAPFNRYQTLDVIRAVMESGRTDIALYTGNDDSIVSDLVTPFRLGDCERRVVGGLLGHWSVWTRRAVELLARCQNEPVSPDLLRLGMQVTDSNAAFFDAANGFKGCIAGLHEVLRRQGLLEGLWCLDEHETLGPGQLDEINRVYEAYPHLNDDAFVAEHRDHWLRD</sequence>
<dbReference type="InterPro" id="IPR013785">
    <property type="entry name" value="Aldolase_TIM"/>
</dbReference>
<gene>
    <name evidence="2" type="ORF">EI77_00264</name>
</gene>
<dbReference type="AlphaFoldDB" id="A0A4R7SP28"/>
<keyword evidence="3" id="KW-1185">Reference proteome</keyword>
<evidence type="ECO:0000256" key="1">
    <source>
        <dbReference type="ARBA" id="ARBA00023239"/>
    </source>
</evidence>
<dbReference type="Gene3D" id="3.20.20.70">
    <property type="entry name" value="Aldolase class I"/>
    <property type="match status" value="1"/>
</dbReference>
<dbReference type="PANTHER" id="PTHR12128:SF51">
    <property type="entry name" value="BLL4205 PROTEIN"/>
    <property type="match status" value="1"/>
</dbReference>
<keyword evidence="1 2" id="KW-0456">Lyase</keyword>
<dbReference type="SUPFAM" id="SSF51569">
    <property type="entry name" value="Aldolase"/>
    <property type="match status" value="1"/>
</dbReference>
<dbReference type="SMART" id="SM01130">
    <property type="entry name" value="DHDPS"/>
    <property type="match status" value="1"/>
</dbReference>
<evidence type="ECO:0000313" key="3">
    <source>
        <dbReference type="Proteomes" id="UP000295662"/>
    </source>
</evidence>
<dbReference type="OrthoDB" id="9770698at2"/>
<dbReference type="RefSeq" id="WP_133792952.1">
    <property type="nucleotide sequence ID" value="NZ_SOCA01000001.1"/>
</dbReference>
<dbReference type="PANTHER" id="PTHR12128">
    <property type="entry name" value="DIHYDRODIPICOLINATE SYNTHASE"/>
    <property type="match status" value="1"/>
</dbReference>
<name>A0A4R7SP28_9BACT</name>